<reference evidence="1" key="2">
    <citation type="submission" date="2020-09" db="EMBL/GenBank/DDBJ databases">
        <authorList>
            <person name="Sun Q."/>
            <person name="Zhou Y."/>
        </authorList>
    </citation>
    <scope>NUCLEOTIDE SEQUENCE</scope>
    <source>
        <strain evidence="1">CGMCC 4.7312</strain>
    </source>
</reference>
<name>A0A917TM85_9ACTN</name>
<dbReference type="AlphaFoldDB" id="A0A917TM85"/>
<comment type="caution">
    <text evidence="1">The sequence shown here is derived from an EMBL/GenBank/DDBJ whole genome shotgun (WGS) entry which is preliminary data.</text>
</comment>
<accession>A0A917TM85</accession>
<proteinExistence type="predicted"/>
<organism evidence="1 2">
    <name type="scientific">Micromonospora sonchi</name>
    <dbReference type="NCBI Taxonomy" id="1763543"/>
    <lineage>
        <taxon>Bacteria</taxon>
        <taxon>Bacillati</taxon>
        <taxon>Actinomycetota</taxon>
        <taxon>Actinomycetes</taxon>
        <taxon>Micromonosporales</taxon>
        <taxon>Micromonosporaceae</taxon>
        <taxon>Micromonospora</taxon>
    </lineage>
</organism>
<dbReference type="EMBL" id="BMNB01000003">
    <property type="protein sequence ID" value="GGM27529.1"/>
    <property type="molecule type" value="Genomic_DNA"/>
</dbReference>
<gene>
    <name evidence="1" type="ORF">GCM10011608_10420</name>
</gene>
<evidence type="ECO:0000313" key="2">
    <source>
        <dbReference type="Proteomes" id="UP000608890"/>
    </source>
</evidence>
<reference evidence="1" key="1">
    <citation type="journal article" date="2014" name="Int. J. Syst. Evol. Microbiol.">
        <title>Complete genome sequence of Corynebacterium casei LMG S-19264T (=DSM 44701T), isolated from a smear-ripened cheese.</title>
        <authorList>
            <consortium name="US DOE Joint Genome Institute (JGI-PGF)"/>
            <person name="Walter F."/>
            <person name="Albersmeier A."/>
            <person name="Kalinowski J."/>
            <person name="Ruckert C."/>
        </authorList>
    </citation>
    <scope>NUCLEOTIDE SEQUENCE</scope>
    <source>
        <strain evidence="1">CGMCC 4.7312</strain>
    </source>
</reference>
<sequence>MNDNSERDWECDGYPEHTYRTTYEGPDGWQGVCSRCGAEDWVPTDGSEES</sequence>
<evidence type="ECO:0000313" key="1">
    <source>
        <dbReference type="EMBL" id="GGM27529.1"/>
    </source>
</evidence>
<protein>
    <submittedName>
        <fullName evidence="1">Uncharacterized protein</fullName>
    </submittedName>
</protein>
<dbReference type="RefSeq" id="WP_189041083.1">
    <property type="nucleotide sequence ID" value="NZ_BMNB01000003.1"/>
</dbReference>
<dbReference type="Proteomes" id="UP000608890">
    <property type="component" value="Unassembled WGS sequence"/>
</dbReference>
<keyword evidence="2" id="KW-1185">Reference proteome</keyword>